<dbReference type="EC" id="6.1.1.7" evidence="2"/>
<evidence type="ECO:0000256" key="6">
    <source>
        <dbReference type="ARBA" id="ARBA00022723"/>
    </source>
</evidence>
<dbReference type="GO" id="GO:0005524">
    <property type="term" value="F:ATP binding"/>
    <property type="evidence" value="ECO:0007669"/>
    <property type="project" value="UniProtKB-KW"/>
</dbReference>
<dbReference type="KEGG" id="pld:PalTV_195"/>
<dbReference type="FunFam" id="3.30.980.10:FF:000004">
    <property type="entry name" value="Alanine--tRNA ligase, cytoplasmic"/>
    <property type="match status" value="1"/>
</dbReference>
<keyword evidence="5" id="KW-0436">Ligase</keyword>
<dbReference type="InterPro" id="IPR018163">
    <property type="entry name" value="Thr/Ala-tRNA-synth_IIc_edit"/>
</dbReference>
<gene>
    <name evidence="15" type="primary">alaS</name>
    <name evidence="15" type="ORF">PalTV_195</name>
</gene>
<evidence type="ECO:0000256" key="1">
    <source>
        <dbReference type="ARBA" id="ARBA00008226"/>
    </source>
</evidence>
<dbReference type="InterPro" id="IPR012947">
    <property type="entry name" value="tRNA_SAD"/>
</dbReference>
<evidence type="ECO:0000313" key="15">
    <source>
        <dbReference type="EMBL" id="AGI27178.1"/>
    </source>
</evidence>
<dbReference type="PROSITE" id="PS50860">
    <property type="entry name" value="AA_TRNA_LIGASE_II_ALA"/>
    <property type="match status" value="1"/>
</dbReference>
<evidence type="ECO:0000256" key="3">
    <source>
        <dbReference type="ARBA" id="ARBA00017959"/>
    </source>
</evidence>
<organism evidence="15 16">
    <name type="scientific">Candidatus Portiera aleyrodidarum TV</name>
    <dbReference type="NCBI Taxonomy" id="1297582"/>
    <lineage>
        <taxon>Bacteria</taxon>
        <taxon>Pseudomonadati</taxon>
        <taxon>Pseudomonadota</taxon>
        <taxon>Gammaproteobacteria</taxon>
        <taxon>Candidatus Johnevansiales</taxon>
        <taxon>Candidatus Johnevansiaceae</taxon>
        <taxon>Candidatus Portiera</taxon>
    </lineage>
</organism>
<dbReference type="InterPro" id="IPR009000">
    <property type="entry name" value="Transl_B-barrel_sf"/>
</dbReference>
<dbReference type="PANTHER" id="PTHR11777">
    <property type="entry name" value="ALANYL-TRNA SYNTHETASE"/>
    <property type="match status" value="1"/>
</dbReference>
<evidence type="ECO:0000259" key="14">
    <source>
        <dbReference type="PROSITE" id="PS50860"/>
    </source>
</evidence>
<evidence type="ECO:0000256" key="11">
    <source>
        <dbReference type="ARBA" id="ARBA00022917"/>
    </source>
</evidence>
<evidence type="ECO:0000256" key="13">
    <source>
        <dbReference type="ARBA" id="ARBA00032577"/>
    </source>
</evidence>
<name>A0A8D3X7K0_9GAMM</name>
<dbReference type="RefSeq" id="WP_015482589.1">
    <property type="nucleotide sequence ID" value="NC_020831.1"/>
</dbReference>
<dbReference type="SUPFAM" id="SSF55186">
    <property type="entry name" value="ThrRS/AlaRS common domain"/>
    <property type="match status" value="1"/>
</dbReference>
<comment type="similarity">
    <text evidence="1">Belongs to the class-II aminoacyl-tRNA synthetase family.</text>
</comment>
<dbReference type="Gene3D" id="2.40.30.130">
    <property type="match status" value="1"/>
</dbReference>
<feature type="domain" description="Alanyl-transfer RNA synthetases family profile" evidence="14">
    <location>
        <begin position="1"/>
        <end position="267"/>
    </location>
</feature>
<dbReference type="PANTHER" id="PTHR11777:SF9">
    <property type="entry name" value="ALANINE--TRNA LIGASE, CYTOPLASMIC"/>
    <property type="match status" value="1"/>
</dbReference>
<dbReference type="EMBL" id="CP004358">
    <property type="protein sequence ID" value="AGI27178.1"/>
    <property type="molecule type" value="Genomic_DNA"/>
</dbReference>
<dbReference type="Gene3D" id="3.30.980.10">
    <property type="entry name" value="Threonyl-trna Synthetase, Chain A, domain 2"/>
    <property type="match status" value="1"/>
</dbReference>
<keyword evidence="10" id="KW-0694">RNA-binding</keyword>
<keyword evidence="7" id="KW-0547">Nucleotide-binding</keyword>
<keyword evidence="9" id="KW-0067">ATP-binding</keyword>
<dbReference type="SUPFAM" id="SSF50447">
    <property type="entry name" value="Translation proteins"/>
    <property type="match status" value="1"/>
</dbReference>
<dbReference type="GO" id="GO:0000049">
    <property type="term" value="F:tRNA binding"/>
    <property type="evidence" value="ECO:0007669"/>
    <property type="project" value="UniProtKB-KW"/>
</dbReference>
<evidence type="ECO:0000256" key="4">
    <source>
        <dbReference type="ARBA" id="ARBA00022555"/>
    </source>
</evidence>
<evidence type="ECO:0000256" key="7">
    <source>
        <dbReference type="ARBA" id="ARBA00022741"/>
    </source>
</evidence>
<accession>A0A8D3X7K0</accession>
<keyword evidence="11" id="KW-0648">Protein biosynthesis</keyword>
<evidence type="ECO:0000256" key="12">
    <source>
        <dbReference type="ARBA" id="ARBA00023146"/>
    </source>
</evidence>
<evidence type="ECO:0000256" key="8">
    <source>
        <dbReference type="ARBA" id="ARBA00022833"/>
    </source>
</evidence>
<keyword evidence="12 15" id="KW-0030">Aminoacyl-tRNA synthetase</keyword>
<evidence type="ECO:0000256" key="5">
    <source>
        <dbReference type="ARBA" id="ARBA00022598"/>
    </source>
</evidence>
<dbReference type="SMART" id="SM00863">
    <property type="entry name" value="tRNA_SAD"/>
    <property type="match status" value="1"/>
</dbReference>
<dbReference type="Pfam" id="PF01411">
    <property type="entry name" value="tRNA-synt_2c"/>
    <property type="match status" value="1"/>
</dbReference>
<keyword evidence="8" id="KW-0862">Zinc</keyword>
<proteinExistence type="inferred from homology"/>
<dbReference type="GO" id="GO:0005829">
    <property type="term" value="C:cytosol"/>
    <property type="evidence" value="ECO:0007669"/>
    <property type="project" value="TreeGrafter"/>
</dbReference>
<evidence type="ECO:0000256" key="2">
    <source>
        <dbReference type="ARBA" id="ARBA00013168"/>
    </source>
</evidence>
<keyword evidence="4" id="KW-0820">tRNA-binding</keyword>
<dbReference type="GO" id="GO:0045892">
    <property type="term" value="P:negative regulation of DNA-templated transcription"/>
    <property type="evidence" value="ECO:0007669"/>
    <property type="project" value="TreeGrafter"/>
</dbReference>
<dbReference type="InterPro" id="IPR018165">
    <property type="entry name" value="Ala-tRNA-synth_IIc_core"/>
</dbReference>
<evidence type="ECO:0000256" key="9">
    <source>
        <dbReference type="ARBA" id="ARBA00022840"/>
    </source>
</evidence>
<dbReference type="GO" id="GO:0004813">
    <property type="term" value="F:alanine-tRNA ligase activity"/>
    <property type="evidence" value="ECO:0007669"/>
    <property type="project" value="UniProtKB-EC"/>
</dbReference>
<evidence type="ECO:0000256" key="10">
    <source>
        <dbReference type="ARBA" id="ARBA00022884"/>
    </source>
</evidence>
<keyword evidence="6" id="KW-0479">Metal-binding</keyword>
<dbReference type="GO" id="GO:0046872">
    <property type="term" value="F:metal ion binding"/>
    <property type="evidence" value="ECO:0007669"/>
    <property type="project" value="UniProtKB-KW"/>
</dbReference>
<reference evidence="15 16" key="1">
    <citation type="journal article" date="2013" name="Genome Biol. Evol.">
        <title>The evolution of genomic instability in the obligate endosymbionts of whiteflies.</title>
        <authorList>
            <person name="Sloan D.B."/>
            <person name="Moran N.A."/>
        </authorList>
    </citation>
    <scope>NUCLEOTIDE SEQUENCE [LARGE SCALE GENOMIC DNA]</scope>
    <source>
        <strain evidence="15 16">TV</strain>
    </source>
</reference>
<dbReference type="Proteomes" id="UP000012083">
    <property type="component" value="Chromosome"/>
</dbReference>
<dbReference type="AlphaFoldDB" id="A0A8D3X7K0"/>
<sequence length="433" mass="51193">MIAELRQTLLNKKTYVSSLNIYKYKTKIIQLCNKKGNKIKFIKENVEGIIILKTTSFFFESCGQISDIGYIYNDIGKFKVYHVKKYNNLYLHIGILLKGQLVIDNKVNVYIDKFVRYKLSINHSAIHLLNETLKRVLNINIVKKGCLINEKKITLDFNYYKNISNEQLFIIEHLINNEILKKNIIFIKNLSLQDINLVFETNYIKNKLNVVFIGKEGSYSIEVCNGTHIKNTKNIVNFCIVSEKSVYKGIRRIEALTNKKAIYYILKNNLIVKNISYNIKQNIKNIEHNILNIINKQKIYIDQLKTLQKLNIKNIITKLLHQIFYLYEYKILIKKIKSEYKKDVFLIINKLLKNLLKKSIILLYIIKKHYIYVFIKITKDCFDIINSNVILKKLLKQNQKIIYNKNNDFSYIKTSKQNLKQIKTIIKNILKRG</sequence>
<protein>
    <recommendedName>
        <fullName evidence="3">Alanine--tRNA ligase</fullName>
        <ecNumber evidence="2">6.1.1.7</ecNumber>
    </recommendedName>
    <alternativeName>
        <fullName evidence="13">Alanyl-tRNA synthetase</fullName>
    </alternativeName>
</protein>
<dbReference type="InterPro" id="IPR050058">
    <property type="entry name" value="Ala-tRNA_ligase"/>
</dbReference>
<evidence type="ECO:0000313" key="16">
    <source>
        <dbReference type="Proteomes" id="UP000012083"/>
    </source>
</evidence>
<dbReference type="InterPro" id="IPR018164">
    <property type="entry name" value="Ala-tRNA-synth_IIc_N"/>
</dbReference>
<dbReference type="GO" id="GO:0006419">
    <property type="term" value="P:alanyl-tRNA aminoacylation"/>
    <property type="evidence" value="ECO:0007669"/>
    <property type="project" value="InterPro"/>
</dbReference>
<dbReference type="GO" id="GO:0002161">
    <property type="term" value="F:aminoacyl-tRNA deacylase activity"/>
    <property type="evidence" value="ECO:0007669"/>
    <property type="project" value="TreeGrafter"/>
</dbReference>
<dbReference type="Pfam" id="PF07973">
    <property type="entry name" value="tRNA_SAD"/>
    <property type="match status" value="1"/>
</dbReference>